<feature type="compositionally biased region" description="Low complexity" evidence="7">
    <location>
        <begin position="876"/>
        <end position="888"/>
    </location>
</feature>
<dbReference type="InterPro" id="IPR027417">
    <property type="entry name" value="P-loop_NTPase"/>
</dbReference>
<evidence type="ECO:0000256" key="2">
    <source>
        <dbReference type="ARBA" id="ARBA00022741"/>
    </source>
</evidence>
<keyword evidence="3 6" id="KW-0067">ATP-binding</keyword>
<dbReference type="AlphaFoldDB" id="A0A507CE24"/>
<keyword evidence="1" id="KW-0493">Microtubule</keyword>
<sequence length="1013" mass="110618">MNGAPSEQRSNKGGSAAETVSVVVRVRPLGKDGIPLDNNGASFSASVLPPDQGLKGSVVSVVDSRVLIFDPVDRSGLKQPKYHHGSRRNKEVRYAFDKVFRESATQQEVYEKTTQPLIDSVLNGFNATVLAYGATGAGKTHTVTGTSSQPGIIFRAMKDLYQRIIDEKANKVIEASLSYLEVYNETIRDLLTQSENLDLREDETHVEAVGLSEHTPESVDSVMKLLLLGNNNRTKASTEANATSSRSHAVLQIHIKQRERGVNVSSRYTNATLTIIDLAGSERASVTSNKGKLLHEGANINRSLLALGNCINALCIGRTNHIPYRDSKLTRLLKHSFGGNCKVVMIANVSPAPQHYEETRNTLQYANRAKNIETKVEQNAINLDYHISQYPMIIAELRAQVDDLKGQLETYRLQETSTGAPLSKPTIRTPIKPAPIGHHQPLESDLRRIRSLYSKLADLTRQNVTARVTMENHESWSQLISVIKDELPNNDDSTGYWNTFGDLMANGRETLTEIGTNLTAYSDEIANRMEQLATKIEQTASTIRHDNDVDETLKDRLNLEIQVLESGLKNVELSQRLQLQASIQTRQQKSLWNMAKQSVRNIKSMTKNDETVAFLEASGLVNVTNESQDTLAELVMSYEDMDDVDIFALMADISDDEDSVGVEGQNSAAQEVIKTSKIPTPVRGNSPSPVKTSAALLVEQNQKNVVVVDSNMASDDMIVDSVDTVDLINTIPPDSLALASVAKTSPPPPAHNDSALSAVTPMHKKRHRDMDNDTIDLDATPMAKKPKQGGALVPKVQPQLMYSLAAPVERTLADLPPFEEDPATPRPSSPIVQSETARKTKRGRSHRKSLIPLPASVRRATMSRSLSPDDERSGTDDSQSSISSVDDVIAVHDDHEDTTAAKGKRSRSGHSKANSPIGVPIDLIGTTEIDSPITTPPKKGRGRGRKSKSKKNSAVDSDEVTVEDINTEVSGKKARNKKARVTAPTTPVESAEDAAGDGGERRITRASARASKA</sequence>
<feature type="compositionally biased region" description="Acidic residues" evidence="7">
    <location>
        <begin position="956"/>
        <end position="966"/>
    </location>
</feature>
<feature type="compositionally biased region" description="Basic residues" evidence="7">
    <location>
        <begin position="938"/>
        <end position="951"/>
    </location>
</feature>
<dbReference type="GO" id="GO:0003777">
    <property type="term" value="F:microtubule motor activity"/>
    <property type="evidence" value="ECO:0007669"/>
    <property type="project" value="InterPro"/>
</dbReference>
<dbReference type="GeneID" id="42001907"/>
<feature type="compositionally biased region" description="Basic and acidic residues" evidence="7">
    <location>
        <begin position="889"/>
        <end position="899"/>
    </location>
</feature>
<reference evidence="9 10" key="1">
    <citation type="journal article" date="2019" name="Sci. Rep.">
        <title>Comparative genomics of chytrid fungi reveal insights into the obligate biotrophic and pathogenic lifestyle of Synchytrium endobioticum.</title>
        <authorList>
            <person name="van de Vossenberg B.T.L.H."/>
            <person name="Warris S."/>
            <person name="Nguyen H.D.T."/>
            <person name="van Gent-Pelzer M.P.E."/>
            <person name="Joly D.L."/>
            <person name="van de Geest H.C."/>
            <person name="Bonants P.J.M."/>
            <person name="Smith D.S."/>
            <person name="Levesque C.A."/>
            <person name="van der Lee T.A.J."/>
        </authorList>
    </citation>
    <scope>NUCLEOTIDE SEQUENCE [LARGE SCALE GENOMIC DNA]</scope>
    <source>
        <strain evidence="9 10">JEL517</strain>
    </source>
</reference>
<dbReference type="SUPFAM" id="SSF52540">
    <property type="entry name" value="P-loop containing nucleoside triphosphate hydrolases"/>
    <property type="match status" value="1"/>
</dbReference>
<gene>
    <name evidence="9" type="ORF">SmJEL517_g00681</name>
</gene>
<feature type="region of interest" description="Disordered" evidence="7">
    <location>
        <begin position="742"/>
        <end position="794"/>
    </location>
</feature>
<comment type="caution">
    <text evidence="9">The sequence shown here is derived from an EMBL/GenBank/DDBJ whole genome shotgun (WGS) entry which is preliminary data.</text>
</comment>
<dbReference type="InterPro" id="IPR001752">
    <property type="entry name" value="Kinesin_motor_dom"/>
</dbReference>
<evidence type="ECO:0000259" key="8">
    <source>
        <dbReference type="PROSITE" id="PS50067"/>
    </source>
</evidence>
<accession>A0A507CE24</accession>
<dbReference type="InterPro" id="IPR027640">
    <property type="entry name" value="Kinesin-like_fam"/>
</dbReference>
<feature type="region of interest" description="Disordered" evidence="7">
    <location>
        <begin position="815"/>
        <end position="1013"/>
    </location>
</feature>
<evidence type="ECO:0000256" key="4">
    <source>
        <dbReference type="ARBA" id="ARBA00023054"/>
    </source>
</evidence>
<evidence type="ECO:0000256" key="3">
    <source>
        <dbReference type="ARBA" id="ARBA00022840"/>
    </source>
</evidence>
<organism evidence="9 10">
    <name type="scientific">Synchytrium microbalum</name>
    <dbReference type="NCBI Taxonomy" id="1806994"/>
    <lineage>
        <taxon>Eukaryota</taxon>
        <taxon>Fungi</taxon>
        <taxon>Fungi incertae sedis</taxon>
        <taxon>Chytridiomycota</taxon>
        <taxon>Chytridiomycota incertae sedis</taxon>
        <taxon>Chytridiomycetes</taxon>
        <taxon>Synchytriales</taxon>
        <taxon>Synchytriaceae</taxon>
        <taxon>Synchytrium</taxon>
    </lineage>
</organism>
<feature type="compositionally biased region" description="Basic residues" evidence="7">
    <location>
        <begin position="839"/>
        <end position="849"/>
    </location>
</feature>
<comment type="similarity">
    <text evidence="6">Belongs to the TRAFAC class myosin-kinesin ATPase superfamily. Kinesin family.</text>
</comment>
<feature type="domain" description="Kinesin motor" evidence="8">
    <location>
        <begin position="19"/>
        <end position="372"/>
    </location>
</feature>
<dbReference type="InterPro" id="IPR019821">
    <property type="entry name" value="Kinesin_motor_CS"/>
</dbReference>
<dbReference type="GO" id="GO:0008017">
    <property type="term" value="F:microtubule binding"/>
    <property type="evidence" value="ECO:0007669"/>
    <property type="project" value="InterPro"/>
</dbReference>
<dbReference type="Pfam" id="PF00225">
    <property type="entry name" value="Kinesin"/>
    <property type="match status" value="1"/>
</dbReference>
<dbReference type="PRINTS" id="PR00380">
    <property type="entry name" value="KINESINHEAVY"/>
</dbReference>
<evidence type="ECO:0000313" key="9">
    <source>
        <dbReference type="EMBL" id="TPX37429.1"/>
    </source>
</evidence>
<evidence type="ECO:0000256" key="1">
    <source>
        <dbReference type="ARBA" id="ARBA00022701"/>
    </source>
</evidence>
<dbReference type="Proteomes" id="UP000319731">
    <property type="component" value="Unassembled WGS sequence"/>
</dbReference>
<evidence type="ECO:0000313" key="10">
    <source>
        <dbReference type="Proteomes" id="UP000319731"/>
    </source>
</evidence>
<keyword evidence="10" id="KW-1185">Reference proteome</keyword>
<dbReference type="PANTHER" id="PTHR47968:SF13">
    <property type="entry name" value="KINESIN-LIKE PROTEIN KIF19 ISOFORM X1"/>
    <property type="match status" value="1"/>
</dbReference>
<dbReference type="PROSITE" id="PS50067">
    <property type="entry name" value="KINESIN_MOTOR_2"/>
    <property type="match status" value="1"/>
</dbReference>
<dbReference type="GO" id="GO:0005874">
    <property type="term" value="C:microtubule"/>
    <property type="evidence" value="ECO:0007669"/>
    <property type="project" value="UniProtKB-KW"/>
</dbReference>
<protein>
    <recommendedName>
        <fullName evidence="8">Kinesin motor domain-containing protein</fullName>
    </recommendedName>
</protein>
<proteinExistence type="inferred from homology"/>
<dbReference type="InterPro" id="IPR036961">
    <property type="entry name" value="Kinesin_motor_dom_sf"/>
</dbReference>
<dbReference type="RefSeq" id="XP_031027340.1">
    <property type="nucleotide sequence ID" value="XM_031166610.1"/>
</dbReference>
<evidence type="ECO:0000256" key="5">
    <source>
        <dbReference type="ARBA" id="ARBA00023175"/>
    </source>
</evidence>
<name>A0A507CE24_9FUNG</name>
<keyword evidence="4" id="KW-0175">Coiled coil</keyword>
<dbReference type="EMBL" id="QEAO01000002">
    <property type="protein sequence ID" value="TPX37429.1"/>
    <property type="molecule type" value="Genomic_DNA"/>
</dbReference>
<dbReference type="STRING" id="1806994.A0A507CE24"/>
<dbReference type="Gene3D" id="3.40.850.10">
    <property type="entry name" value="Kinesin motor domain"/>
    <property type="match status" value="1"/>
</dbReference>
<feature type="binding site" evidence="6">
    <location>
        <begin position="133"/>
        <end position="140"/>
    </location>
    <ligand>
        <name>ATP</name>
        <dbReference type="ChEBI" id="CHEBI:30616"/>
    </ligand>
</feature>
<dbReference type="GO" id="GO:0005524">
    <property type="term" value="F:ATP binding"/>
    <property type="evidence" value="ECO:0007669"/>
    <property type="project" value="UniProtKB-UniRule"/>
</dbReference>
<feature type="region of interest" description="Disordered" evidence="7">
    <location>
        <begin position="416"/>
        <end position="439"/>
    </location>
</feature>
<dbReference type="OrthoDB" id="3176171at2759"/>
<evidence type="ECO:0000256" key="6">
    <source>
        <dbReference type="PROSITE-ProRule" id="PRU00283"/>
    </source>
</evidence>
<dbReference type="PROSITE" id="PS00411">
    <property type="entry name" value="KINESIN_MOTOR_1"/>
    <property type="match status" value="1"/>
</dbReference>
<evidence type="ECO:0000256" key="7">
    <source>
        <dbReference type="SAM" id="MobiDB-lite"/>
    </source>
</evidence>
<dbReference type="GO" id="GO:0007018">
    <property type="term" value="P:microtubule-based movement"/>
    <property type="evidence" value="ECO:0007669"/>
    <property type="project" value="InterPro"/>
</dbReference>
<dbReference type="PANTHER" id="PTHR47968">
    <property type="entry name" value="CENTROMERE PROTEIN E"/>
    <property type="match status" value="1"/>
</dbReference>
<keyword evidence="2 6" id="KW-0547">Nucleotide-binding</keyword>
<keyword evidence="5 6" id="KW-0505">Motor protein</keyword>
<dbReference type="SMART" id="SM00129">
    <property type="entry name" value="KISc"/>
    <property type="match status" value="1"/>
</dbReference>